<evidence type="ECO:0000313" key="3">
    <source>
        <dbReference type="EMBL" id="PKK73202.1"/>
    </source>
</evidence>
<dbReference type="EMBL" id="LLXL01000387">
    <property type="protein sequence ID" value="PKK73202.1"/>
    <property type="molecule type" value="Genomic_DNA"/>
</dbReference>
<protein>
    <recommendedName>
        <fullName evidence="2">Protein kinase domain-containing protein</fullName>
    </recommendedName>
</protein>
<dbReference type="SUPFAM" id="SSF56112">
    <property type="entry name" value="Protein kinase-like (PK-like)"/>
    <property type="match status" value="1"/>
</dbReference>
<gene>
    <name evidence="3" type="ORF">RhiirC2_679453</name>
</gene>
<comment type="caution">
    <text evidence="3">The sequence shown here is derived from an EMBL/GenBank/DDBJ whole genome shotgun (WGS) entry which is preliminary data.</text>
</comment>
<reference evidence="3 4" key="1">
    <citation type="submission" date="2016-04" db="EMBL/GenBank/DDBJ databases">
        <title>Genome analyses suggest a sexual origin of heterokaryosis in a supposedly ancient asexual fungus.</title>
        <authorList>
            <person name="Ropars J."/>
            <person name="Sedzielewska K."/>
            <person name="Noel J."/>
            <person name="Charron P."/>
            <person name="Farinelli L."/>
            <person name="Marton T."/>
            <person name="Kruger M."/>
            <person name="Pelin A."/>
            <person name="Brachmann A."/>
            <person name="Corradi N."/>
        </authorList>
    </citation>
    <scope>NUCLEOTIDE SEQUENCE [LARGE SCALE GENOMIC DNA]</scope>
    <source>
        <strain evidence="3 4">C2</strain>
    </source>
</reference>
<evidence type="ECO:0000313" key="4">
    <source>
        <dbReference type="Proteomes" id="UP000233469"/>
    </source>
</evidence>
<dbReference type="AlphaFoldDB" id="A0A2N1NH10"/>
<dbReference type="Gene3D" id="1.10.510.10">
    <property type="entry name" value="Transferase(Phosphotransferase) domain 1"/>
    <property type="match status" value="1"/>
</dbReference>
<feature type="region of interest" description="Disordered" evidence="1">
    <location>
        <begin position="119"/>
        <end position="159"/>
    </location>
</feature>
<proteinExistence type="predicted"/>
<organism evidence="3 4">
    <name type="scientific">Rhizophagus irregularis</name>
    <dbReference type="NCBI Taxonomy" id="588596"/>
    <lineage>
        <taxon>Eukaryota</taxon>
        <taxon>Fungi</taxon>
        <taxon>Fungi incertae sedis</taxon>
        <taxon>Mucoromycota</taxon>
        <taxon>Glomeromycotina</taxon>
        <taxon>Glomeromycetes</taxon>
        <taxon>Glomerales</taxon>
        <taxon>Glomeraceae</taxon>
        <taxon>Rhizophagus</taxon>
    </lineage>
</organism>
<feature type="domain" description="Protein kinase" evidence="2">
    <location>
        <begin position="1"/>
        <end position="70"/>
    </location>
</feature>
<evidence type="ECO:0000259" key="2">
    <source>
        <dbReference type="PROSITE" id="PS50011"/>
    </source>
</evidence>
<dbReference type="Proteomes" id="UP000233469">
    <property type="component" value="Unassembled WGS sequence"/>
</dbReference>
<accession>A0A2N1NH10</accession>
<dbReference type="InterPro" id="IPR001245">
    <property type="entry name" value="Ser-Thr/Tyr_kinase_cat_dom"/>
</dbReference>
<dbReference type="Pfam" id="PF07714">
    <property type="entry name" value="PK_Tyr_Ser-Thr"/>
    <property type="match status" value="1"/>
</dbReference>
<reference evidence="3 4" key="2">
    <citation type="submission" date="2017-10" db="EMBL/GenBank/DDBJ databases">
        <title>Extensive intraspecific genome diversity in a model arbuscular mycorrhizal fungus.</title>
        <authorList>
            <person name="Chen E.C.H."/>
            <person name="Morin E."/>
            <person name="Baudet D."/>
            <person name="Noel J."/>
            <person name="Ndikumana S."/>
            <person name="Charron P."/>
            <person name="St-Onge C."/>
            <person name="Giorgi J."/>
            <person name="Grigoriev I.V."/>
            <person name="Roux C."/>
            <person name="Martin F.M."/>
            <person name="Corradi N."/>
        </authorList>
    </citation>
    <scope>NUCLEOTIDE SEQUENCE [LARGE SCALE GENOMIC DNA]</scope>
    <source>
        <strain evidence="3 4">C2</strain>
    </source>
</reference>
<dbReference type="GO" id="GO:0005524">
    <property type="term" value="F:ATP binding"/>
    <property type="evidence" value="ECO:0007669"/>
    <property type="project" value="InterPro"/>
</dbReference>
<dbReference type="GO" id="GO:0004672">
    <property type="term" value="F:protein kinase activity"/>
    <property type="evidence" value="ECO:0007669"/>
    <property type="project" value="InterPro"/>
</dbReference>
<name>A0A2N1NH10_9GLOM</name>
<sequence>MWEISSGQPPFINYEHDNDLAVNIINGIRPKIVPETPLEYKDLMKECWDSDPSKRPDAYTLLKKIEKINFDYQNMSDGLFQSESDNLEITKASNLETNYTGSRLFTSKIHNFENLPEPRNATEEEQEEFHNKSNDSSIPDDINDLDGSNKQNGRRSSKVVNIFRAGSRRLS</sequence>
<feature type="non-terminal residue" evidence="3">
    <location>
        <position position="171"/>
    </location>
</feature>
<dbReference type="PROSITE" id="PS50011">
    <property type="entry name" value="PROTEIN_KINASE_DOM"/>
    <property type="match status" value="1"/>
</dbReference>
<dbReference type="InterPro" id="IPR011009">
    <property type="entry name" value="Kinase-like_dom_sf"/>
</dbReference>
<dbReference type="InterPro" id="IPR000719">
    <property type="entry name" value="Prot_kinase_dom"/>
</dbReference>
<evidence type="ECO:0000256" key="1">
    <source>
        <dbReference type="SAM" id="MobiDB-lite"/>
    </source>
</evidence>